<dbReference type="AlphaFoldDB" id="E1RH28"/>
<evidence type="ECO:0000313" key="7">
    <source>
        <dbReference type="EMBL" id="ADN35252.1"/>
    </source>
</evidence>
<evidence type="ECO:0000256" key="4">
    <source>
        <dbReference type="ARBA" id="ARBA00022801"/>
    </source>
</evidence>
<evidence type="ECO:0000256" key="2">
    <source>
        <dbReference type="ARBA" id="ARBA00022722"/>
    </source>
</evidence>
<dbReference type="Proteomes" id="UP000006565">
    <property type="component" value="Chromosome"/>
</dbReference>
<gene>
    <name evidence="7" type="ordered locus">Mpet_0478</name>
</gene>
<evidence type="ECO:0000256" key="1">
    <source>
        <dbReference type="ARBA" id="ARBA00022649"/>
    </source>
</evidence>
<keyword evidence="8" id="KW-1185">Reference proteome</keyword>
<dbReference type="GO" id="GO:0003729">
    <property type="term" value="F:mRNA binding"/>
    <property type="evidence" value="ECO:0007669"/>
    <property type="project" value="InterPro"/>
</dbReference>
<evidence type="ECO:0000256" key="5">
    <source>
        <dbReference type="ARBA" id="ARBA00022884"/>
    </source>
</evidence>
<protein>
    <submittedName>
        <fullName evidence="7">YcfA family protein</fullName>
    </submittedName>
</protein>
<dbReference type="EMBL" id="CP002117">
    <property type="protein sequence ID" value="ADN35252.1"/>
    <property type="molecule type" value="Genomic_DNA"/>
</dbReference>
<evidence type="ECO:0000256" key="3">
    <source>
        <dbReference type="ARBA" id="ARBA00022759"/>
    </source>
</evidence>
<dbReference type="SUPFAM" id="SSF54786">
    <property type="entry name" value="YcfA/nrd intein domain"/>
    <property type="match status" value="1"/>
</dbReference>
<dbReference type="HOGENOM" id="CLU_164851_6_0_2"/>
<dbReference type="Pfam" id="PF07927">
    <property type="entry name" value="HicA_toxin"/>
    <property type="match status" value="1"/>
</dbReference>
<dbReference type="OrthoDB" id="7619at2157"/>
<dbReference type="PANTHER" id="PTHR34873">
    <property type="entry name" value="SSR1766 PROTEIN"/>
    <property type="match status" value="1"/>
</dbReference>
<keyword evidence="2" id="KW-0540">Nuclease</keyword>
<dbReference type="eggNOG" id="arCOG03086">
    <property type="taxonomic scope" value="Archaea"/>
</dbReference>
<dbReference type="GeneID" id="9742926"/>
<dbReference type="Gene3D" id="3.30.920.30">
    <property type="entry name" value="Hypothetical protein"/>
    <property type="match status" value="1"/>
</dbReference>
<name>E1RH28_METP4</name>
<keyword evidence="4" id="KW-0378">Hydrolase</keyword>
<dbReference type="InterPro" id="IPR012933">
    <property type="entry name" value="HicA_mRNA_interferase"/>
</dbReference>
<proteinExistence type="predicted"/>
<dbReference type="STRING" id="679926.Mpet_0478"/>
<dbReference type="PANTHER" id="PTHR34873:SF3">
    <property type="entry name" value="ADDICTION MODULE TOXIN, HICA FAMILY"/>
    <property type="match status" value="1"/>
</dbReference>
<dbReference type="GO" id="GO:0004519">
    <property type="term" value="F:endonuclease activity"/>
    <property type="evidence" value="ECO:0007669"/>
    <property type="project" value="UniProtKB-KW"/>
</dbReference>
<dbReference type="GO" id="GO:0016787">
    <property type="term" value="F:hydrolase activity"/>
    <property type="evidence" value="ECO:0007669"/>
    <property type="project" value="UniProtKB-KW"/>
</dbReference>
<keyword evidence="5" id="KW-0694">RNA-binding</keyword>
<dbReference type="KEGG" id="mpi:Mpet_0478"/>
<keyword evidence="1" id="KW-1277">Toxin-antitoxin system</keyword>
<accession>E1RH28</accession>
<dbReference type="RefSeq" id="WP_013328430.1">
    <property type="nucleotide sequence ID" value="NC_014507.1"/>
</dbReference>
<evidence type="ECO:0000313" key="8">
    <source>
        <dbReference type="Proteomes" id="UP000006565"/>
    </source>
</evidence>
<keyword evidence="3" id="KW-0255">Endonuclease</keyword>
<organism evidence="7 8">
    <name type="scientific">Methanolacinia petrolearia (strain DSM 11571 / OCM 486 / SEBR 4847)</name>
    <name type="common">Methanoplanus petrolearius</name>
    <dbReference type="NCBI Taxonomy" id="679926"/>
    <lineage>
        <taxon>Archaea</taxon>
        <taxon>Methanobacteriati</taxon>
        <taxon>Methanobacteriota</taxon>
        <taxon>Stenosarchaea group</taxon>
        <taxon>Methanomicrobia</taxon>
        <taxon>Methanomicrobiales</taxon>
        <taxon>Methanomicrobiaceae</taxon>
        <taxon>Methanolacinia</taxon>
    </lineage>
</organism>
<sequence>MKLPNLNPDRVIKILESRGFVLDRVKGSHHIYIHPETRQRVVIPVHKKDLPKGTLMEILRQAGIKKEDLEKE</sequence>
<dbReference type="InterPro" id="IPR038570">
    <property type="entry name" value="HicA_sf"/>
</dbReference>
<reference evidence="7 8" key="1">
    <citation type="journal article" date="2010" name="Stand. Genomic Sci.">
        <title>Complete genome sequence of Methanoplanus petrolearius type strain (SEBR 4847).</title>
        <authorList>
            <person name="Brambilla E."/>
            <person name="Djao O.D."/>
            <person name="Daligault H."/>
            <person name="Lapidus A."/>
            <person name="Lucas S."/>
            <person name="Hammon N."/>
            <person name="Nolan M."/>
            <person name="Tice H."/>
            <person name="Cheng J.F."/>
            <person name="Han C."/>
            <person name="Tapia R."/>
            <person name="Goodwin L."/>
            <person name="Pitluck S."/>
            <person name="Liolios K."/>
            <person name="Ivanova N."/>
            <person name="Mavromatis K."/>
            <person name="Mikhailova N."/>
            <person name="Pati A."/>
            <person name="Chen A."/>
            <person name="Palaniappan K."/>
            <person name="Land M."/>
            <person name="Hauser L."/>
            <person name="Chang Y.J."/>
            <person name="Jeffries C.D."/>
            <person name="Rohde M."/>
            <person name="Spring S."/>
            <person name="Sikorski J."/>
            <person name="Goker M."/>
            <person name="Woyke T."/>
            <person name="Bristow J."/>
            <person name="Eisen J.A."/>
            <person name="Markowitz V."/>
            <person name="Hugenholtz P."/>
            <person name="Kyrpides N.C."/>
            <person name="Klenk H.P."/>
        </authorList>
    </citation>
    <scope>NUCLEOTIDE SEQUENCE [LARGE SCALE GENOMIC DNA]</scope>
    <source>
        <strain evidence="8">DSM 11571 / OCM 486 / SEBR 4847</strain>
    </source>
</reference>
<evidence type="ECO:0000256" key="6">
    <source>
        <dbReference type="ARBA" id="ARBA00023016"/>
    </source>
</evidence>
<keyword evidence="6" id="KW-0346">Stress response</keyword>